<dbReference type="Proteomes" id="UP000492821">
    <property type="component" value="Unassembled WGS sequence"/>
</dbReference>
<feature type="region of interest" description="Disordered" evidence="1">
    <location>
        <begin position="60"/>
        <end position="108"/>
    </location>
</feature>
<reference evidence="3" key="1">
    <citation type="journal article" date="2013" name="Genetics">
        <title>The draft genome and transcriptome of Panagrellus redivivus are shaped by the harsh demands of a free-living lifestyle.</title>
        <authorList>
            <person name="Srinivasan J."/>
            <person name="Dillman A.R."/>
            <person name="Macchietto M.G."/>
            <person name="Heikkinen L."/>
            <person name="Lakso M."/>
            <person name="Fracchia K.M."/>
            <person name="Antoshechkin I."/>
            <person name="Mortazavi A."/>
            <person name="Wong G."/>
            <person name="Sternberg P.W."/>
        </authorList>
    </citation>
    <scope>NUCLEOTIDE SEQUENCE [LARGE SCALE GENOMIC DNA]</scope>
    <source>
        <strain evidence="3">MT8872</strain>
    </source>
</reference>
<keyword evidence="2" id="KW-1133">Transmembrane helix</keyword>
<feature type="transmembrane region" description="Helical" evidence="2">
    <location>
        <begin position="120"/>
        <end position="150"/>
    </location>
</feature>
<reference evidence="4" key="2">
    <citation type="submission" date="2020-10" db="UniProtKB">
        <authorList>
            <consortium name="WormBaseParasite"/>
        </authorList>
    </citation>
    <scope>IDENTIFICATION</scope>
</reference>
<keyword evidence="2" id="KW-0472">Membrane</keyword>
<name>A0A7E4W6S3_PANRE</name>
<feature type="transmembrane region" description="Helical" evidence="2">
    <location>
        <begin position="40"/>
        <end position="59"/>
    </location>
</feature>
<protein>
    <submittedName>
        <fullName evidence="4">Conserved plasma membrane protein</fullName>
    </submittedName>
</protein>
<keyword evidence="3" id="KW-1185">Reference proteome</keyword>
<evidence type="ECO:0000256" key="1">
    <source>
        <dbReference type="SAM" id="MobiDB-lite"/>
    </source>
</evidence>
<evidence type="ECO:0000313" key="4">
    <source>
        <dbReference type="WBParaSite" id="Pan_g777.t1"/>
    </source>
</evidence>
<keyword evidence="2" id="KW-0812">Transmembrane</keyword>
<organism evidence="3 4">
    <name type="scientific">Panagrellus redivivus</name>
    <name type="common">Microworm</name>
    <dbReference type="NCBI Taxonomy" id="6233"/>
    <lineage>
        <taxon>Eukaryota</taxon>
        <taxon>Metazoa</taxon>
        <taxon>Ecdysozoa</taxon>
        <taxon>Nematoda</taxon>
        <taxon>Chromadorea</taxon>
        <taxon>Rhabditida</taxon>
        <taxon>Tylenchina</taxon>
        <taxon>Panagrolaimomorpha</taxon>
        <taxon>Panagrolaimoidea</taxon>
        <taxon>Panagrolaimidae</taxon>
        <taxon>Panagrellus</taxon>
    </lineage>
</organism>
<evidence type="ECO:0000313" key="3">
    <source>
        <dbReference type="Proteomes" id="UP000492821"/>
    </source>
</evidence>
<evidence type="ECO:0000256" key="2">
    <source>
        <dbReference type="SAM" id="Phobius"/>
    </source>
</evidence>
<feature type="compositionally biased region" description="Low complexity" evidence="1">
    <location>
        <begin position="68"/>
        <end position="88"/>
    </location>
</feature>
<dbReference type="WBParaSite" id="Pan_g777.t1">
    <property type="protein sequence ID" value="Pan_g777.t1"/>
    <property type="gene ID" value="Pan_g777"/>
</dbReference>
<dbReference type="AlphaFoldDB" id="A0A7E4W6S3"/>
<proteinExistence type="predicted"/>
<accession>A0A7E4W6S3</accession>
<sequence length="216" mass="24409">MVCYTLCAHQYSHHERVIAPALSFRHLRKKVAMMGPKRRFFIVLVLCTVFVAIVTAQGAGAPTPPPSTTDDPSTTTTTTTTTSTTTTTEPDEDEFPEDRPYYQNQWTVDSPPNKKKPYTLVLGLILGFTWAVLFSLATNVMSWCAFFHVYGHSYRIMWSLEEKLRVATKRLGSRKFGDDLMAQIRQMAPYDANRNDQEISTMLKSVNYSASKPAPQ</sequence>